<keyword evidence="2" id="KW-1185">Reference proteome</keyword>
<dbReference type="AlphaFoldDB" id="A0A9P0NUI0"/>
<sequence>MQPLNLIESENKSTKAFIVPDELPSLLSVVYSNIPTIKKGKLKNRQLFDIGTTLLRPFDKELGSHCLIAEIFIRKAATRICQMLE</sequence>
<comment type="caution">
    <text evidence="1">The sequence shown here is derived from an EMBL/GenBank/DDBJ whole genome shotgun (WGS) entry which is preliminary data.</text>
</comment>
<organism evidence="1 2">
    <name type="scientific">Acanthoscelides obtectus</name>
    <name type="common">Bean weevil</name>
    <name type="synonym">Bruchus obtectus</name>
    <dbReference type="NCBI Taxonomy" id="200917"/>
    <lineage>
        <taxon>Eukaryota</taxon>
        <taxon>Metazoa</taxon>
        <taxon>Ecdysozoa</taxon>
        <taxon>Arthropoda</taxon>
        <taxon>Hexapoda</taxon>
        <taxon>Insecta</taxon>
        <taxon>Pterygota</taxon>
        <taxon>Neoptera</taxon>
        <taxon>Endopterygota</taxon>
        <taxon>Coleoptera</taxon>
        <taxon>Polyphaga</taxon>
        <taxon>Cucujiformia</taxon>
        <taxon>Chrysomeloidea</taxon>
        <taxon>Chrysomelidae</taxon>
        <taxon>Bruchinae</taxon>
        <taxon>Bruchini</taxon>
        <taxon>Acanthoscelides</taxon>
    </lineage>
</organism>
<dbReference type="Proteomes" id="UP001152888">
    <property type="component" value="Unassembled WGS sequence"/>
</dbReference>
<protein>
    <submittedName>
        <fullName evidence="1">Uncharacterized protein</fullName>
    </submittedName>
</protein>
<accession>A0A9P0NUI0</accession>
<name>A0A9P0NUI0_ACAOB</name>
<gene>
    <name evidence="1" type="ORF">ACAOBT_LOCUS1682</name>
</gene>
<evidence type="ECO:0000313" key="2">
    <source>
        <dbReference type="Proteomes" id="UP001152888"/>
    </source>
</evidence>
<dbReference type="EMBL" id="CAKOFQ010006666">
    <property type="protein sequence ID" value="CAH1956672.1"/>
    <property type="molecule type" value="Genomic_DNA"/>
</dbReference>
<proteinExistence type="predicted"/>
<reference evidence="1" key="1">
    <citation type="submission" date="2022-03" db="EMBL/GenBank/DDBJ databases">
        <authorList>
            <person name="Sayadi A."/>
        </authorList>
    </citation>
    <scope>NUCLEOTIDE SEQUENCE</scope>
</reference>
<evidence type="ECO:0000313" key="1">
    <source>
        <dbReference type="EMBL" id="CAH1956672.1"/>
    </source>
</evidence>